<feature type="compositionally biased region" description="Polar residues" evidence="2">
    <location>
        <begin position="73"/>
        <end position="82"/>
    </location>
</feature>
<reference evidence="3 4" key="1">
    <citation type="submission" date="2024-04" db="EMBL/GenBank/DDBJ databases">
        <authorList>
            <person name="Rising A."/>
            <person name="Reimegard J."/>
            <person name="Sonavane S."/>
            <person name="Akerstrom W."/>
            <person name="Nylinder S."/>
            <person name="Hedman E."/>
            <person name="Kallberg Y."/>
        </authorList>
    </citation>
    <scope>NUCLEOTIDE SEQUENCE [LARGE SCALE GENOMIC DNA]</scope>
</reference>
<dbReference type="PANTHER" id="PTHR14972:SF8">
    <property type="entry name" value="GLUCOCORTICOID-INDUCED TRANSCRIPT 1 PROTEIN-LIKE ISOFORM X1"/>
    <property type="match status" value="1"/>
</dbReference>
<dbReference type="EMBL" id="CAXIEN010000081">
    <property type="protein sequence ID" value="CAL1274942.1"/>
    <property type="molecule type" value="Genomic_DNA"/>
</dbReference>
<comment type="caution">
    <text evidence="3">The sequence shown here is derived from an EMBL/GenBank/DDBJ whole genome shotgun (WGS) entry which is preliminary data.</text>
</comment>
<feature type="compositionally biased region" description="Polar residues" evidence="2">
    <location>
        <begin position="337"/>
        <end position="347"/>
    </location>
</feature>
<dbReference type="Proteomes" id="UP001497382">
    <property type="component" value="Unassembled WGS sequence"/>
</dbReference>
<dbReference type="Pfam" id="PF15388">
    <property type="entry name" value="FAM117"/>
    <property type="match status" value="1"/>
</dbReference>
<feature type="region of interest" description="Disordered" evidence="2">
    <location>
        <begin position="40"/>
        <end position="100"/>
    </location>
</feature>
<name>A0AAV1ZT24_9ARAC</name>
<dbReference type="AlphaFoldDB" id="A0AAV1ZT24"/>
<feature type="compositionally biased region" description="Low complexity" evidence="2">
    <location>
        <begin position="196"/>
        <end position="211"/>
    </location>
</feature>
<feature type="region of interest" description="Disordered" evidence="2">
    <location>
        <begin position="1"/>
        <end position="27"/>
    </location>
</feature>
<evidence type="ECO:0000256" key="2">
    <source>
        <dbReference type="SAM" id="MobiDB-lite"/>
    </source>
</evidence>
<dbReference type="InterPro" id="IPR026642">
    <property type="entry name" value="Glcci1/FAM117"/>
</dbReference>
<feature type="region of interest" description="Disordered" evidence="2">
    <location>
        <begin position="429"/>
        <end position="451"/>
    </location>
</feature>
<feature type="region of interest" description="Disordered" evidence="2">
    <location>
        <begin position="314"/>
        <end position="360"/>
    </location>
</feature>
<accession>A0AAV1ZT24</accession>
<dbReference type="PANTHER" id="PTHR14972">
    <property type="entry name" value="AGAP011572-PA"/>
    <property type="match status" value="1"/>
</dbReference>
<gene>
    <name evidence="3" type="ORF">LARSCL_LOCUS7800</name>
</gene>
<proteinExistence type="predicted"/>
<feature type="compositionally biased region" description="Polar residues" evidence="2">
    <location>
        <begin position="40"/>
        <end position="59"/>
    </location>
</feature>
<organism evidence="3 4">
    <name type="scientific">Larinioides sclopetarius</name>
    <dbReference type="NCBI Taxonomy" id="280406"/>
    <lineage>
        <taxon>Eukaryota</taxon>
        <taxon>Metazoa</taxon>
        <taxon>Ecdysozoa</taxon>
        <taxon>Arthropoda</taxon>
        <taxon>Chelicerata</taxon>
        <taxon>Arachnida</taxon>
        <taxon>Araneae</taxon>
        <taxon>Araneomorphae</taxon>
        <taxon>Entelegynae</taxon>
        <taxon>Araneoidea</taxon>
        <taxon>Araneidae</taxon>
        <taxon>Larinioides</taxon>
    </lineage>
</organism>
<evidence type="ECO:0008006" key="5">
    <source>
        <dbReference type="Google" id="ProtNLM"/>
    </source>
</evidence>
<feature type="region of interest" description="Disordered" evidence="2">
    <location>
        <begin position="140"/>
        <end position="163"/>
    </location>
</feature>
<feature type="region of interest" description="Disordered" evidence="2">
    <location>
        <begin position="175"/>
        <end position="211"/>
    </location>
</feature>
<feature type="compositionally biased region" description="Low complexity" evidence="2">
    <location>
        <begin position="314"/>
        <end position="327"/>
    </location>
</feature>
<keyword evidence="4" id="KW-1185">Reference proteome</keyword>
<sequence>MSGQQSQRVRKNVSPGGTATKQGPIRAIVPLSLMQTCSPTRCLKSSPSNSPPVTWSSDGTKVKTRLSPDNRISPESQSTSSPGCRAEKSKTLTKTPVSSSSPYIRRTASVDTIYLLGQWQRDALYLSYCGRLMMDRATQTPEEFEEADRRMPQKKCSAASNETLEMKYIRQRLQRTNHGRPSSAHQRQSPVQGDHSAISSSAYGTSSPSISPHANNASATYSSFASASSRPLPIPIPDNIPKQPLIPRMRSSVEGLNQEIERIVLKEISGAEGDDTERTLEPTPEGHRAPIADLFRHTQSVNTQTPFDRCDSCFSSNSSTSGSKSVSPVVPIMPGQMDSSRPSSTEGSKGGSPDLEGTHKLATSPHINKFLAREPPDGCEKVKIAEETRNSSGAGELHKFSCPKPSMNFVLLPSQRSAFDPLCKNCGALSTPNGDVVKPGAPSASKKTSTN</sequence>
<evidence type="ECO:0000313" key="4">
    <source>
        <dbReference type="Proteomes" id="UP001497382"/>
    </source>
</evidence>
<evidence type="ECO:0000313" key="3">
    <source>
        <dbReference type="EMBL" id="CAL1274942.1"/>
    </source>
</evidence>
<evidence type="ECO:0000256" key="1">
    <source>
        <dbReference type="ARBA" id="ARBA00022553"/>
    </source>
</evidence>
<feature type="compositionally biased region" description="Polar residues" evidence="2">
    <location>
        <begin position="179"/>
        <end position="191"/>
    </location>
</feature>
<protein>
    <recommendedName>
        <fullName evidence="5">Glucocorticoid-induced transcript 1 protein</fullName>
    </recommendedName>
</protein>
<keyword evidence="1" id="KW-0597">Phosphoprotein</keyword>